<dbReference type="Proteomes" id="UP000266483">
    <property type="component" value="Unassembled WGS sequence"/>
</dbReference>
<reference evidence="5 6" key="1">
    <citation type="submission" date="2017-08" db="EMBL/GenBank/DDBJ databases">
        <title>Pusillimonas indicus sp. nov., a member of the family Alcaligenaceae isolated from surface seawater.</title>
        <authorList>
            <person name="Li J."/>
        </authorList>
    </citation>
    <scope>NUCLEOTIDE SEQUENCE [LARGE SCALE GENOMIC DNA]</scope>
    <source>
        <strain evidence="3 6">17-4A</strain>
        <strain evidence="4 5">L52-1-41</strain>
    </source>
</reference>
<keyword evidence="6" id="KW-1185">Reference proteome</keyword>
<dbReference type="Pfam" id="PF01713">
    <property type="entry name" value="Smr"/>
    <property type="match status" value="1"/>
</dbReference>
<comment type="caution">
    <text evidence="4">The sequence shown here is derived from an EMBL/GenBank/DDBJ whole genome shotgun (WGS) entry which is preliminary data.</text>
</comment>
<organism evidence="4 5">
    <name type="scientific">Neopusillimonas maritima</name>
    <dbReference type="NCBI Taxonomy" id="2026239"/>
    <lineage>
        <taxon>Bacteria</taxon>
        <taxon>Pseudomonadati</taxon>
        <taxon>Pseudomonadota</taxon>
        <taxon>Betaproteobacteria</taxon>
        <taxon>Burkholderiales</taxon>
        <taxon>Alcaligenaceae</taxon>
        <taxon>Neopusillimonas</taxon>
    </lineage>
</organism>
<evidence type="ECO:0000313" key="4">
    <source>
        <dbReference type="EMBL" id="RIY41904.1"/>
    </source>
</evidence>
<dbReference type="Proteomes" id="UP000266206">
    <property type="component" value="Unassembled WGS sequence"/>
</dbReference>
<feature type="domain" description="Smr" evidence="2">
    <location>
        <begin position="175"/>
        <end position="256"/>
    </location>
</feature>
<dbReference type="Gene3D" id="3.30.1370.110">
    <property type="match status" value="1"/>
</dbReference>
<sequence length="264" mass="29666">MFIVKPLPVPVRVVWRHWTHSAGWRMKVNKHGLADLKKLHRQALAEPLEKSVEPAGKPNHALKNPQGRPSDSGITAQTLTPEDRALFKRAVRTVKPLRPSNIVILPPTPKAHPNVLRQKRQLATGRNPEPLSQRFSDHYHPSQPQWEPGSYLRLGNGPDVLKNLKRQKWPITASLDLHGATLDEARTRMEQFLQSCLAHRVKCIRIVHGKGYGSREGTPVLKDSVRRWLTQFDAVIAFAECNEQNGGAGAVQVLLDLPKTQSID</sequence>
<feature type="region of interest" description="Disordered" evidence="1">
    <location>
        <begin position="48"/>
        <end position="81"/>
    </location>
</feature>
<dbReference type="PANTHER" id="PTHR35562">
    <property type="entry name" value="DNA ENDONUCLEASE SMRA-RELATED"/>
    <property type="match status" value="1"/>
</dbReference>
<gene>
    <name evidence="3" type="ORF">CJO09_03160</name>
    <name evidence="4" type="ORF">CJP73_00180</name>
</gene>
<dbReference type="SUPFAM" id="SSF160443">
    <property type="entry name" value="SMR domain-like"/>
    <property type="match status" value="1"/>
</dbReference>
<dbReference type="EMBL" id="NQYH01000001">
    <property type="protein sequence ID" value="RIY41904.1"/>
    <property type="molecule type" value="Genomic_DNA"/>
</dbReference>
<evidence type="ECO:0000256" key="1">
    <source>
        <dbReference type="SAM" id="MobiDB-lite"/>
    </source>
</evidence>
<dbReference type="InterPro" id="IPR002625">
    <property type="entry name" value="Smr_dom"/>
</dbReference>
<evidence type="ECO:0000313" key="3">
    <source>
        <dbReference type="EMBL" id="RII84233.1"/>
    </source>
</evidence>
<accession>A0A3A1YZI8</accession>
<dbReference type="AlphaFoldDB" id="A0A3A1YZI8"/>
<dbReference type="PROSITE" id="PS50828">
    <property type="entry name" value="SMR"/>
    <property type="match status" value="1"/>
</dbReference>
<dbReference type="InterPro" id="IPR036063">
    <property type="entry name" value="Smr_dom_sf"/>
</dbReference>
<dbReference type="EMBL" id="NQOU01000001">
    <property type="protein sequence ID" value="RII84233.1"/>
    <property type="molecule type" value="Genomic_DNA"/>
</dbReference>
<evidence type="ECO:0000313" key="5">
    <source>
        <dbReference type="Proteomes" id="UP000266206"/>
    </source>
</evidence>
<dbReference type="PANTHER" id="PTHR35562:SF2">
    <property type="entry name" value="DNA ENDONUCLEASE SMRA-RELATED"/>
    <property type="match status" value="1"/>
</dbReference>
<protein>
    <recommendedName>
        <fullName evidence="2">Smr domain-containing protein</fullName>
    </recommendedName>
</protein>
<feature type="compositionally biased region" description="Polar residues" evidence="1">
    <location>
        <begin position="67"/>
        <end position="80"/>
    </location>
</feature>
<proteinExistence type="predicted"/>
<evidence type="ECO:0000313" key="6">
    <source>
        <dbReference type="Proteomes" id="UP000266483"/>
    </source>
</evidence>
<name>A0A3A1YZI8_9BURK</name>
<dbReference type="SMART" id="SM00463">
    <property type="entry name" value="SMR"/>
    <property type="match status" value="1"/>
</dbReference>
<evidence type="ECO:0000259" key="2">
    <source>
        <dbReference type="PROSITE" id="PS50828"/>
    </source>
</evidence>